<keyword evidence="8 9" id="KW-0961">Cell wall biogenesis/degradation</keyword>
<dbReference type="InterPro" id="IPR050979">
    <property type="entry name" value="LD-transpeptidase"/>
</dbReference>
<dbReference type="GO" id="GO:0005576">
    <property type="term" value="C:extracellular region"/>
    <property type="evidence" value="ECO:0007669"/>
    <property type="project" value="TreeGrafter"/>
</dbReference>
<evidence type="ECO:0000256" key="2">
    <source>
        <dbReference type="ARBA" id="ARBA00005992"/>
    </source>
</evidence>
<dbReference type="PANTHER" id="PTHR30582">
    <property type="entry name" value="L,D-TRANSPEPTIDASE"/>
    <property type="match status" value="1"/>
</dbReference>
<comment type="pathway">
    <text evidence="1 9">Cell wall biogenesis; peptidoglycan biosynthesis.</text>
</comment>
<dbReference type="GO" id="GO:0018104">
    <property type="term" value="P:peptidoglycan-protein cross-linking"/>
    <property type="evidence" value="ECO:0007669"/>
    <property type="project" value="TreeGrafter"/>
</dbReference>
<evidence type="ECO:0000313" key="11">
    <source>
        <dbReference type="EMBL" id="TCT03170.1"/>
    </source>
</evidence>
<dbReference type="InterPro" id="IPR005490">
    <property type="entry name" value="LD_TPept_cat_dom"/>
</dbReference>
<dbReference type="Pfam" id="PF03734">
    <property type="entry name" value="YkuD"/>
    <property type="match status" value="1"/>
</dbReference>
<evidence type="ECO:0000256" key="6">
    <source>
        <dbReference type="ARBA" id="ARBA00022960"/>
    </source>
</evidence>
<feature type="active site" description="Nucleophile" evidence="9">
    <location>
        <position position="199"/>
    </location>
</feature>
<evidence type="ECO:0000259" key="10">
    <source>
        <dbReference type="PROSITE" id="PS52029"/>
    </source>
</evidence>
<evidence type="ECO:0000256" key="8">
    <source>
        <dbReference type="ARBA" id="ARBA00023316"/>
    </source>
</evidence>
<reference evidence="11 12" key="1">
    <citation type="submission" date="2019-03" db="EMBL/GenBank/DDBJ databases">
        <title>Genomic Encyclopedia of Type Strains, Phase IV (KMG-IV): sequencing the most valuable type-strain genomes for metagenomic binning, comparative biology and taxonomic classification.</title>
        <authorList>
            <person name="Goeker M."/>
        </authorList>
    </citation>
    <scope>NUCLEOTIDE SEQUENCE [LARGE SCALE GENOMIC DNA]</scope>
    <source>
        <strain evidence="11 12">DSM 9035</strain>
    </source>
</reference>
<evidence type="ECO:0000256" key="4">
    <source>
        <dbReference type="ARBA" id="ARBA00022679"/>
    </source>
</evidence>
<protein>
    <submittedName>
        <fullName evidence="11">Lipoprotein-anchoring transpeptidase ErfK/SrfK</fullName>
    </submittedName>
</protein>
<dbReference type="SUPFAM" id="SSF141523">
    <property type="entry name" value="L,D-transpeptidase catalytic domain-like"/>
    <property type="match status" value="1"/>
</dbReference>
<dbReference type="Proteomes" id="UP000294664">
    <property type="component" value="Unassembled WGS sequence"/>
</dbReference>
<evidence type="ECO:0000256" key="3">
    <source>
        <dbReference type="ARBA" id="ARBA00022676"/>
    </source>
</evidence>
<dbReference type="InterPro" id="IPR038063">
    <property type="entry name" value="Transpep_catalytic_dom"/>
</dbReference>
<dbReference type="GO" id="GO:0016757">
    <property type="term" value="F:glycosyltransferase activity"/>
    <property type="evidence" value="ECO:0007669"/>
    <property type="project" value="UniProtKB-KW"/>
</dbReference>
<comment type="caution">
    <text evidence="11">The sequence shown here is derived from an EMBL/GenBank/DDBJ whole genome shotgun (WGS) entry which is preliminary data.</text>
</comment>
<dbReference type="EMBL" id="SMAI01000010">
    <property type="protein sequence ID" value="TCT03170.1"/>
    <property type="molecule type" value="Genomic_DNA"/>
</dbReference>
<keyword evidence="12" id="KW-1185">Reference proteome</keyword>
<proteinExistence type="inferred from homology"/>
<sequence length="223" mass="24877">MYVIRFQTGPMASDRHKPAEISRRLFLLGAPLALAACQTDGSMTSPLSMYGPVGGEPFPVAAVDTSEIDPQFYRRIVDYRAKYPPGTIVVDVSNRFLYFVLKDGKAVRYGVGVGKEGYSYRGWATIKRKEKWPSWTPTANMIRLQPARYGPYAGGLPGGEDNPLGPRALYLYDGDRDTLFRLHGTTEPWSIGTQVSSGCIRLLNQDIIDLYERVPLGTRVYVM</sequence>
<dbReference type="Gene3D" id="2.40.440.10">
    <property type="entry name" value="L,D-transpeptidase catalytic domain-like"/>
    <property type="match status" value="1"/>
</dbReference>
<evidence type="ECO:0000256" key="9">
    <source>
        <dbReference type="PROSITE-ProRule" id="PRU01373"/>
    </source>
</evidence>
<keyword evidence="5" id="KW-0378">Hydrolase</keyword>
<evidence type="ECO:0000256" key="5">
    <source>
        <dbReference type="ARBA" id="ARBA00022801"/>
    </source>
</evidence>
<dbReference type="CDD" id="cd16913">
    <property type="entry name" value="YkuD_like"/>
    <property type="match status" value="1"/>
</dbReference>
<organism evidence="11 12">
    <name type="scientific">Aquabacter spiritensis</name>
    <dbReference type="NCBI Taxonomy" id="933073"/>
    <lineage>
        <taxon>Bacteria</taxon>
        <taxon>Pseudomonadati</taxon>
        <taxon>Pseudomonadota</taxon>
        <taxon>Alphaproteobacteria</taxon>
        <taxon>Hyphomicrobiales</taxon>
        <taxon>Xanthobacteraceae</taxon>
        <taxon>Aquabacter</taxon>
    </lineage>
</organism>
<keyword evidence="3" id="KW-0328">Glycosyltransferase</keyword>
<dbReference type="UniPathway" id="UPA00219"/>
<evidence type="ECO:0000313" key="12">
    <source>
        <dbReference type="Proteomes" id="UP000294664"/>
    </source>
</evidence>
<dbReference type="GO" id="GO:0071555">
    <property type="term" value="P:cell wall organization"/>
    <property type="evidence" value="ECO:0007669"/>
    <property type="project" value="UniProtKB-UniRule"/>
</dbReference>
<keyword evidence="11" id="KW-0449">Lipoprotein</keyword>
<keyword evidence="7 9" id="KW-0573">Peptidoglycan synthesis</keyword>
<dbReference type="PANTHER" id="PTHR30582:SF24">
    <property type="entry name" value="L,D-TRANSPEPTIDASE ERFK_SRFK-RELATED"/>
    <property type="match status" value="1"/>
</dbReference>
<feature type="active site" description="Proton donor/acceptor" evidence="9">
    <location>
        <position position="183"/>
    </location>
</feature>
<dbReference type="PROSITE" id="PS52029">
    <property type="entry name" value="LD_TPASE"/>
    <property type="match status" value="1"/>
</dbReference>
<evidence type="ECO:0000256" key="1">
    <source>
        <dbReference type="ARBA" id="ARBA00004752"/>
    </source>
</evidence>
<keyword evidence="6 9" id="KW-0133">Cell shape</keyword>
<accession>A0A4R3LRW7</accession>
<gene>
    <name evidence="11" type="ORF">EDC64_11033</name>
</gene>
<dbReference type="AlphaFoldDB" id="A0A4R3LRW7"/>
<dbReference type="GO" id="GO:0071972">
    <property type="term" value="F:peptidoglycan L,D-transpeptidase activity"/>
    <property type="evidence" value="ECO:0007669"/>
    <property type="project" value="TreeGrafter"/>
</dbReference>
<comment type="similarity">
    <text evidence="2">Belongs to the YkuD family.</text>
</comment>
<feature type="domain" description="L,D-TPase catalytic" evidence="10">
    <location>
        <begin position="86"/>
        <end position="223"/>
    </location>
</feature>
<name>A0A4R3LRW7_9HYPH</name>
<dbReference type="GO" id="GO:0008360">
    <property type="term" value="P:regulation of cell shape"/>
    <property type="evidence" value="ECO:0007669"/>
    <property type="project" value="UniProtKB-UniRule"/>
</dbReference>
<keyword evidence="4" id="KW-0808">Transferase</keyword>
<evidence type="ECO:0000256" key="7">
    <source>
        <dbReference type="ARBA" id="ARBA00022984"/>
    </source>
</evidence>
<dbReference type="FunFam" id="2.40.440.10:FF:000002">
    <property type="entry name" value="L,D-transpeptidase ErfK/SrfK"/>
    <property type="match status" value="1"/>
</dbReference>